<accession>A0ABW8LLY7</accession>
<keyword evidence="2" id="KW-1185">Reference proteome</keyword>
<dbReference type="EMBL" id="JBJDQH010000004">
    <property type="protein sequence ID" value="MFK4265720.1"/>
    <property type="molecule type" value="Genomic_DNA"/>
</dbReference>
<name>A0ABW8LLY7_9ACTN</name>
<sequence>MPLPHGGFDGFPDDSRAEVFVREFLTAVAPANRKNLATKPPLFILRVPGDAAQWEPAAHRVLEALRRSIDDSGRLVPYAHLTAGPDTELLSERAGTCLQVPPHMVPDRFPHFQVVRDLVTYLREHPARWPGARARELREHVCDRQQAERRGLLGRLPASEPPADTIRGWLLRVGWLSFTRGLPRRLWSWWTSGKVMRAWLADLPVAAGGRTLFAVLDQVAAVQAVRLRANPHHDEALRELEELLVRALLEDLRTPPVGGVLPRRRRRTARPVLLVELPPTGAQGARGAERFLRALHRMRDTVAQPGPLVIAVGQPSPGLLAELGGPPESNFTQAGLQLGQKDGPPVLVTFGEAALAGPGLPVGPVAPRTFQLSWRTTTSIVSALAALALLGAGLTVARTLPDPADRSCVGGSRSVAESARPTPVRMTPKAWYDAARKAIDAENERAERFAGQGRTVRTVVAFGSSRPRDETDALFDGTIPELRGIALWQRRLNDEAVSDDSLVPLRVEVRTTGEKFQDADQAARQLVEETRDEDVAGRKDHKKDYKKVVGVLGYAQSRDTTKAALRTLGAAGIPAVGTTATADEMLEGPASLNYWPSTPSNSTEARIEADFAGRENIVAAGGGNQNICSPAKRALVIESSADLYSKSLADKFRAEFPGPTSVFNFDQDGDFRFAPAGSTSVHSAVELANQLCRALRTDPDSVVYWSARARDFTAFINAMDLRGTCVDPDITILGGNDLTNVAMTGELSDKSWLRLYYSAHRMPLTDPRASARTRQFAKEYDHFVQTTAQGDDPWRQDGHSAVSYDAVHMLSQAVDQARLRDPDVKRESVLVALGAGVTFDGATGYVSYDQGSNAPPRDKTLVLLRQVAQQPEAVVACGAYRPDTSSRTTGAPCAR</sequence>
<dbReference type="RefSeq" id="WP_358703981.1">
    <property type="nucleotide sequence ID" value="NZ_JBFACG010000015.1"/>
</dbReference>
<gene>
    <name evidence="1" type="ORF">ACI2L5_12355</name>
</gene>
<protein>
    <submittedName>
        <fullName evidence="1">ABC transporter substrate-binding protein</fullName>
    </submittedName>
</protein>
<evidence type="ECO:0000313" key="2">
    <source>
        <dbReference type="Proteomes" id="UP001620295"/>
    </source>
</evidence>
<dbReference type="Gene3D" id="3.40.50.2300">
    <property type="match status" value="2"/>
</dbReference>
<organism evidence="1 2">
    <name type="scientific">Streptomyces milbemycinicus</name>
    <dbReference type="NCBI Taxonomy" id="476552"/>
    <lineage>
        <taxon>Bacteria</taxon>
        <taxon>Bacillati</taxon>
        <taxon>Actinomycetota</taxon>
        <taxon>Actinomycetes</taxon>
        <taxon>Kitasatosporales</taxon>
        <taxon>Streptomycetaceae</taxon>
        <taxon>Streptomyces</taxon>
    </lineage>
</organism>
<dbReference type="Proteomes" id="UP001620295">
    <property type="component" value="Unassembled WGS sequence"/>
</dbReference>
<dbReference type="SUPFAM" id="SSF53822">
    <property type="entry name" value="Periplasmic binding protein-like I"/>
    <property type="match status" value="1"/>
</dbReference>
<reference evidence="1 2" key="1">
    <citation type="submission" date="2024-11" db="EMBL/GenBank/DDBJ databases">
        <title>The Natural Products Discovery Center: Release of the First 8490 Sequenced Strains for Exploring Actinobacteria Biosynthetic Diversity.</title>
        <authorList>
            <person name="Kalkreuter E."/>
            <person name="Kautsar S.A."/>
            <person name="Yang D."/>
            <person name="Bader C.D."/>
            <person name="Teijaro C.N."/>
            <person name="Fluegel L."/>
            <person name="Davis C.M."/>
            <person name="Simpson J.R."/>
            <person name="Lauterbach L."/>
            <person name="Steele A.D."/>
            <person name="Gui C."/>
            <person name="Meng S."/>
            <person name="Li G."/>
            <person name="Viehrig K."/>
            <person name="Ye F."/>
            <person name="Su P."/>
            <person name="Kiefer A.F."/>
            <person name="Nichols A."/>
            <person name="Cepeda A.J."/>
            <person name="Yan W."/>
            <person name="Fan B."/>
            <person name="Jiang Y."/>
            <person name="Adhikari A."/>
            <person name="Zheng C.-J."/>
            <person name="Schuster L."/>
            <person name="Cowan T.M."/>
            <person name="Smanski M.J."/>
            <person name="Chevrette M.G."/>
            <person name="De Carvalho L.P.S."/>
            <person name="Shen B."/>
        </authorList>
    </citation>
    <scope>NUCLEOTIDE SEQUENCE [LARGE SCALE GENOMIC DNA]</scope>
    <source>
        <strain evidence="1 2">NPDC020863</strain>
    </source>
</reference>
<evidence type="ECO:0000313" key="1">
    <source>
        <dbReference type="EMBL" id="MFK4265720.1"/>
    </source>
</evidence>
<comment type="caution">
    <text evidence="1">The sequence shown here is derived from an EMBL/GenBank/DDBJ whole genome shotgun (WGS) entry which is preliminary data.</text>
</comment>
<proteinExistence type="predicted"/>
<dbReference type="InterPro" id="IPR028082">
    <property type="entry name" value="Peripla_BP_I"/>
</dbReference>